<evidence type="ECO:0000259" key="8">
    <source>
        <dbReference type="Pfam" id="PF04049"/>
    </source>
</evidence>
<dbReference type="Gene3D" id="1.25.40.10">
    <property type="entry name" value="Tetratricopeptide repeat domain"/>
    <property type="match status" value="2"/>
</dbReference>
<dbReference type="GO" id="GO:0005680">
    <property type="term" value="C:anaphase-promoting complex"/>
    <property type="evidence" value="ECO:0007669"/>
    <property type="project" value="InterPro"/>
</dbReference>
<dbReference type="GO" id="GO:0045842">
    <property type="term" value="P:positive regulation of mitotic metaphase/anaphase transition"/>
    <property type="evidence" value="ECO:0007669"/>
    <property type="project" value="TreeGrafter"/>
</dbReference>
<evidence type="ECO:0000256" key="6">
    <source>
        <dbReference type="ARBA" id="ARBA00023306"/>
    </source>
</evidence>
<reference evidence="9" key="1">
    <citation type="submission" date="2022-08" db="EMBL/GenBank/DDBJ databases">
        <authorList>
            <consortium name="DOE Joint Genome Institute"/>
            <person name="Min B."/>
            <person name="Riley R."/>
            <person name="Sierra-Patev S."/>
            <person name="Naranjo-Ortiz M."/>
            <person name="Looney B."/>
            <person name="Konkel Z."/>
            <person name="Slot J.C."/>
            <person name="Sakamoto Y."/>
            <person name="Steenwyk J.L."/>
            <person name="Rokas A."/>
            <person name="Carro J."/>
            <person name="Camarero S."/>
            <person name="Ferreira P."/>
            <person name="Molpeceres G."/>
            <person name="Ruiz-Duenas F.J."/>
            <person name="Serrano A."/>
            <person name="Henrissat B."/>
            <person name="Drula E."/>
            <person name="Hughes K.W."/>
            <person name="Mata J.L."/>
            <person name="Ishikawa N.K."/>
            <person name="Vargas-Isla R."/>
            <person name="Ushijima S."/>
            <person name="Smith C.A."/>
            <person name="Ahrendt S."/>
            <person name="Andreopoulos W."/>
            <person name="He G."/>
            <person name="Labutti K."/>
            <person name="Lipzen A."/>
            <person name="Ng V."/>
            <person name="Sandor L."/>
            <person name="Barry K."/>
            <person name="Martinez A.T."/>
            <person name="Xiao Y."/>
            <person name="Gibbons J.G."/>
            <person name="Terashima K."/>
            <person name="Hibbett D.S."/>
            <person name="Grigoriev I.V."/>
        </authorList>
    </citation>
    <scope>NUCLEOTIDE SEQUENCE</scope>
    <source>
        <strain evidence="9">Sp2 HRB7682 ss15</strain>
    </source>
</reference>
<keyword evidence="3" id="KW-0498">Mitosis</keyword>
<keyword evidence="2" id="KW-0677">Repeat</keyword>
<dbReference type="Pfam" id="PF13181">
    <property type="entry name" value="TPR_8"/>
    <property type="match status" value="2"/>
</dbReference>
<keyword evidence="1" id="KW-0132">Cell division</keyword>
<feature type="repeat" description="TPR" evidence="7">
    <location>
        <begin position="401"/>
        <end position="434"/>
    </location>
</feature>
<keyword evidence="4" id="KW-0833">Ubl conjugation pathway</keyword>
<evidence type="ECO:0000313" key="9">
    <source>
        <dbReference type="EMBL" id="KAJ4489477.1"/>
    </source>
</evidence>
<name>A0A9W9AS91_9AGAR</name>
<dbReference type="GO" id="GO:0051301">
    <property type="term" value="P:cell division"/>
    <property type="evidence" value="ECO:0007669"/>
    <property type="project" value="UniProtKB-KW"/>
</dbReference>
<feature type="repeat" description="TPR" evidence="7">
    <location>
        <begin position="367"/>
        <end position="400"/>
    </location>
</feature>
<dbReference type="EMBL" id="JANVFS010000007">
    <property type="protein sequence ID" value="KAJ4489477.1"/>
    <property type="molecule type" value="Genomic_DNA"/>
</dbReference>
<dbReference type="InterPro" id="IPR019734">
    <property type="entry name" value="TPR_rpt"/>
</dbReference>
<dbReference type="SMART" id="SM00028">
    <property type="entry name" value="TPR"/>
    <property type="match status" value="5"/>
</dbReference>
<evidence type="ECO:0000256" key="1">
    <source>
        <dbReference type="ARBA" id="ARBA00022618"/>
    </source>
</evidence>
<feature type="repeat" description="TPR" evidence="7">
    <location>
        <begin position="435"/>
        <end position="468"/>
    </location>
</feature>
<keyword evidence="6" id="KW-0131">Cell cycle</keyword>
<feature type="domain" description="Cdc23" evidence="8">
    <location>
        <begin position="12"/>
        <end position="271"/>
    </location>
</feature>
<dbReference type="InterPro" id="IPR007192">
    <property type="entry name" value="APC8"/>
</dbReference>
<evidence type="ECO:0000256" key="7">
    <source>
        <dbReference type="PROSITE-ProRule" id="PRU00339"/>
    </source>
</evidence>
<evidence type="ECO:0000256" key="2">
    <source>
        <dbReference type="ARBA" id="ARBA00022737"/>
    </source>
</evidence>
<dbReference type="GO" id="GO:0016567">
    <property type="term" value="P:protein ubiquitination"/>
    <property type="evidence" value="ECO:0007669"/>
    <property type="project" value="TreeGrafter"/>
</dbReference>
<keyword evidence="5 7" id="KW-0802">TPR repeat</keyword>
<sequence>MHIISQVDAQIIAEIRRCLTDTTDRGLIVASKWLSELLLSIPAFKRNTGSAADMSSISMVISEELDGQPNWHNREELDAEEDADVLDVARKCMEARQYHRAMHFLQGHMSAKARFISVYCRFITSEKKALHDWHKTDNTRHQPPLPVNTEINDLLDSIKNSTDPWLQFLEALFLHRLSRIPEALDLLYHAISICPWNWAAWTLLGQCLDSSKALTDALTNIDLPLDHPLPQMFQIKIMNELHTATDVELQLCDRLLGTDYFPDNLWLMGQRGRALYDTLELTKAETQFEKMFTLRPDRIEDLDVYSNILHLRGSREKLTALAEKFLLIDKNRPEVCCIVGNHYSLRSERDKAVKYFRRATHLDRTCLTAWILMGLEYHELVNYPAAIESFRKAIDVNKKDSRPWAGLGAAYDAMGMPQYGLFYYQQAMKLRPRESYIWEGLGSCYEQLAKHRDSIFALERAIELSKSSVPSNRKIVIRAKIVKLARLVGDKEETLAQELKFIKICDDELFGVNLRPPRDNLAEQYITCVYSVAEYHESNDGNLKLAYDYYNWLFALDPSTVRAKPTMREQIKSKASAKGYDLTNTNSLQFGYSLDYKKGRCLLLEFLQQTGQVTDV</sequence>
<gene>
    <name evidence="9" type="ORF">C8J55DRAFT_450574</name>
</gene>
<organism evidence="9 10">
    <name type="scientific">Lentinula lateritia</name>
    <dbReference type="NCBI Taxonomy" id="40482"/>
    <lineage>
        <taxon>Eukaryota</taxon>
        <taxon>Fungi</taxon>
        <taxon>Dikarya</taxon>
        <taxon>Basidiomycota</taxon>
        <taxon>Agaricomycotina</taxon>
        <taxon>Agaricomycetes</taxon>
        <taxon>Agaricomycetidae</taxon>
        <taxon>Agaricales</taxon>
        <taxon>Marasmiineae</taxon>
        <taxon>Omphalotaceae</taxon>
        <taxon>Lentinula</taxon>
    </lineage>
</organism>
<dbReference type="PROSITE" id="PS50005">
    <property type="entry name" value="TPR"/>
    <property type="match status" value="3"/>
</dbReference>
<dbReference type="InterPro" id="IPR011990">
    <property type="entry name" value="TPR-like_helical_dom_sf"/>
</dbReference>
<reference evidence="9" key="2">
    <citation type="journal article" date="2023" name="Proc. Natl. Acad. Sci. U.S.A.">
        <title>A global phylogenomic analysis of the shiitake genus Lentinula.</title>
        <authorList>
            <person name="Sierra-Patev S."/>
            <person name="Min B."/>
            <person name="Naranjo-Ortiz M."/>
            <person name="Looney B."/>
            <person name="Konkel Z."/>
            <person name="Slot J.C."/>
            <person name="Sakamoto Y."/>
            <person name="Steenwyk J.L."/>
            <person name="Rokas A."/>
            <person name="Carro J."/>
            <person name="Camarero S."/>
            <person name="Ferreira P."/>
            <person name="Molpeceres G."/>
            <person name="Ruiz-Duenas F.J."/>
            <person name="Serrano A."/>
            <person name="Henrissat B."/>
            <person name="Drula E."/>
            <person name="Hughes K.W."/>
            <person name="Mata J.L."/>
            <person name="Ishikawa N.K."/>
            <person name="Vargas-Isla R."/>
            <person name="Ushijima S."/>
            <person name="Smith C.A."/>
            <person name="Donoghue J."/>
            <person name="Ahrendt S."/>
            <person name="Andreopoulos W."/>
            <person name="He G."/>
            <person name="LaButti K."/>
            <person name="Lipzen A."/>
            <person name="Ng V."/>
            <person name="Riley R."/>
            <person name="Sandor L."/>
            <person name="Barry K."/>
            <person name="Martinez A.T."/>
            <person name="Xiao Y."/>
            <person name="Gibbons J.G."/>
            <person name="Terashima K."/>
            <person name="Grigoriev I.V."/>
            <person name="Hibbett D."/>
        </authorList>
    </citation>
    <scope>NUCLEOTIDE SEQUENCE</scope>
    <source>
        <strain evidence="9">Sp2 HRB7682 ss15</strain>
    </source>
</reference>
<evidence type="ECO:0000313" key="10">
    <source>
        <dbReference type="Proteomes" id="UP001150238"/>
    </source>
</evidence>
<evidence type="ECO:0000256" key="3">
    <source>
        <dbReference type="ARBA" id="ARBA00022776"/>
    </source>
</evidence>
<comment type="caution">
    <text evidence="9">The sequence shown here is derived from an EMBL/GenBank/DDBJ whole genome shotgun (WGS) entry which is preliminary data.</text>
</comment>
<dbReference type="PANTHER" id="PTHR12558">
    <property type="entry name" value="CELL DIVISION CYCLE 16,23,27"/>
    <property type="match status" value="1"/>
</dbReference>
<dbReference type="AlphaFoldDB" id="A0A9W9AS91"/>
<proteinExistence type="predicted"/>
<dbReference type="PANTHER" id="PTHR12558:SF10">
    <property type="entry name" value="CELL DIVISION CYCLE PROTEIN 23 HOMOLOG"/>
    <property type="match status" value="1"/>
</dbReference>
<dbReference type="SUPFAM" id="SSF48452">
    <property type="entry name" value="TPR-like"/>
    <property type="match status" value="2"/>
</dbReference>
<dbReference type="Proteomes" id="UP001150238">
    <property type="component" value="Unassembled WGS sequence"/>
</dbReference>
<protein>
    <recommendedName>
        <fullName evidence="8">Cdc23 domain-containing protein</fullName>
    </recommendedName>
</protein>
<dbReference type="GO" id="GO:0031145">
    <property type="term" value="P:anaphase-promoting complex-dependent catabolic process"/>
    <property type="evidence" value="ECO:0007669"/>
    <property type="project" value="TreeGrafter"/>
</dbReference>
<accession>A0A9W9AS91</accession>
<evidence type="ECO:0000256" key="4">
    <source>
        <dbReference type="ARBA" id="ARBA00022786"/>
    </source>
</evidence>
<dbReference type="Pfam" id="PF04049">
    <property type="entry name" value="ANAPC8"/>
    <property type="match status" value="1"/>
</dbReference>
<evidence type="ECO:0000256" key="5">
    <source>
        <dbReference type="ARBA" id="ARBA00022803"/>
    </source>
</evidence>